<dbReference type="InterPro" id="IPR006104">
    <property type="entry name" value="Glyco_hydro_2_N"/>
</dbReference>
<dbReference type="Gene3D" id="2.70.98.10">
    <property type="match status" value="1"/>
</dbReference>
<dbReference type="PRINTS" id="PR00132">
    <property type="entry name" value="GLHYDRLASE2"/>
</dbReference>
<dbReference type="AlphaFoldDB" id="A0A1M5X6U1"/>
<dbReference type="Gene3D" id="2.60.120.260">
    <property type="entry name" value="Galactose-binding domain-like"/>
    <property type="match status" value="1"/>
</dbReference>
<name>A0A1M5X6U1_9CLOT</name>
<evidence type="ECO:0000256" key="7">
    <source>
        <dbReference type="ARBA" id="ARBA00032230"/>
    </source>
</evidence>
<dbReference type="InterPro" id="IPR006101">
    <property type="entry name" value="Glyco_hydro_2"/>
</dbReference>
<dbReference type="InterPro" id="IPR004199">
    <property type="entry name" value="B-gal_small/dom_5"/>
</dbReference>
<dbReference type="Pfam" id="PF02836">
    <property type="entry name" value="Glyco_hydro_2_C"/>
    <property type="match status" value="1"/>
</dbReference>
<dbReference type="GO" id="GO:0009341">
    <property type="term" value="C:beta-galactosidase complex"/>
    <property type="evidence" value="ECO:0007669"/>
    <property type="project" value="InterPro"/>
</dbReference>
<evidence type="ECO:0000256" key="6">
    <source>
        <dbReference type="ARBA" id="ARBA00023295"/>
    </source>
</evidence>
<dbReference type="InterPro" id="IPR011013">
    <property type="entry name" value="Gal_mutarotase_sf_dom"/>
</dbReference>
<accession>A0A1M5X6U1</accession>
<dbReference type="Pfam" id="PF02837">
    <property type="entry name" value="Glyco_hydro_2_N"/>
    <property type="match status" value="1"/>
</dbReference>
<dbReference type="Gene3D" id="3.20.20.80">
    <property type="entry name" value="Glycosidases"/>
    <property type="match status" value="1"/>
</dbReference>
<dbReference type="InterPro" id="IPR050347">
    <property type="entry name" value="Bact_Beta-galactosidase"/>
</dbReference>
<organism evidence="10 11">
    <name type="scientific">Clostridium grantii DSM 8605</name>
    <dbReference type="NCBI Taxonomy" id="1121316"/>
    <lineage>
        <taxon>Bacteria</taxon>
        <taxon>Bacillati</taxon>
        <taxon>Bacillota</taxon>
        <taxon>Clostridia</taxon>
        <taxon>Eubacteriales</taxon>
        <taxon>Clostridiaceae</taxon>
        <taxon>Clostridium</taxon>
    </lineage>
</organism>
<dbReference type="InterPro" id="IPR008979">
    <property type="entry name" value="Galactose-bd-like_sf"/>
</dbReference>
<dbReference type="PROSITE" id="PS00719">
    <property type="entry name" value="GLYCOSYL_HYDROL_F2_1"/>
    <property type="match status" value="1"/>
</dbReference>
<protein>
    <recommendedName>
        <fullName evidence="4 8">Beta-galactosidase</fullName>
        <ecNumber evidence="3 8">3.2.1.23</ecNumber>
    </recommendedName>
    <alternativeName>
        <fullName evidence="7 8">Lactase</fullName>
    </alternativeName>
</protein>
<dbReference type="InterPro" id="IPR017853">
    <property type="entry name" value="GH"/>
</dbReference>
<dbReference type="Proteomes" id="UP000184447">
    <property type="component" value="Unassembled WGS sequence"/>
</dbReference>
<dbReference type="SUPFAM" id="SSF74650">
    <property type="entry name" value="Galactose mutarotase-like"/>
    <property type="match status" value="1"/>
</dbReference>
<dbReference type="InterPro" id="IPR006103">
    <property type="entry name" value="Glyco_hydro_2_cat"/>
</dbReference>
<evidence type="ECO:0000256" key="2">
    <source>
        <dbReference type="ARBA" id="ARBA00007401"/>
    </source>
</evidence>
<evidence type="ECO:0000256" key="8">
    <source>
        <dbReference type="RuleBase" id="RU361154"/>
    </source>
</evidence>
<dbReference type="EC" id="3.2.1.23" evidence="3 8"/>
<evidence type="ECO:0000256" key="3">
    <source>
        <dbReference type="ARBA" id="ARBA00012756"/>
    </source>
</evidence>
<dbReference type="InterPro" id="IPR036156">
    <property type="entry name" value="Beta-gal/glucu_dom_sf"/>
</dbReference>
<dbReference type="InterPro" id="IPR006102">
    <property type="entry name" value="Ig-like_GH2"/>
</dbReference>
<dbReference type="InterPro" id="IPR014718">
    <property type="entry name" value="GH-type_carb-bd"/>
</dbReference>
<dbReference type="Gene3D" id="2.60.40.10">
    <property type="entry name" value="Immunoglobulins"/>
    <property type="match status" value="2"/>
</dbReference>
<comment type="catalytic activity">
    <reaction evidence="1 8">
        <text>Hydrolysis of terminal non-reducing beta-D-galactose residues in beta-D-galactosides.</text>
        <dbReference type="EC" id="3.2.1.23"/>
    </reaction>
</comment>
<dbReference type="EMBL" id="FQXM01000024">
    <property type="protein sequence ID" value="SHH95298.1"/>
    <property type="molecule type" value="Genomic_DNA"/>
</dbReference>
<dbReference type="SUPFAM" id="SSF49303">
    <property type="entry name" value="beta-Galactosidase/glucuronidase domain"/>
    <property type="match status" value="2"/>
</dbReference>
<evidence type="ECO:0000256" key="1">
    <source>
        <dbReference type="ARBA" id="ARBA00001412"/>
    </source>
</evidence>
<dbReference type="GO" id="GO:0030246">
    <property type="term" value="F:carbohydrate binding"/>
    <property type="evidence" value="ECO:0007669"/>
    <property type="project" value="InterPro"/>
</dbReference>
<dbReference type="PROSITE" id="PS00608">
    <property type="entry name" value="GLYCOSYL_HYDROL_F2_2"/>
    <property type="match status" value="1"/>
</dbReference>
<reference evidence="10 11" key="1">
    <citation type="submission" date="2016-11" db="EMBL/GenBank/DDBJ databases">
        <authorList>
            <person name="Jaros S."/>
            <person name="Januszkiewicz K."/>
            <person name="Wedrychowicz H."/>
        </authorList>
    </citation>
    <scope>NUCLEOTIDE SEQUENCE [LARGE SCALE GENOMIC DNA]</scope>
    <source>
        <strain evidence="10 11">DSM 8605</strain>
    </source>
</reference>
<dbReference type="Pfam" id="PF00703">
    <property type="entry name" value="Glyco_hydro_2"/>
    <property type="match status" value="1"/>
</dbReference>
<evidence type="ECO:0000256" key="5">
    <source>
        <dbReference type="ARBA" id="ARBA00022801"/>
    </source>
</evidence>
<keyword evidence="5 8" id="KW-0378">Hydrolase</keyword>
<dbReference type="PANTHER" id="PTHR46323">
    <property type="entry name" value="BETA-GALACTOSIDASE"/>
    <property type="match status" value="1"/>
</dbReference>
<proteinExistence type="inferred from homology"/>
<dbReference type="InterPro" id="IPR032312">
    <property type="entry name" value="LacZ_4"/>
</dbReference>
<dbReference type="GO" id="GO:0004565">
    <property type="term" value="F:beta-galactosidase activity"/>
    <property type="evidence" value="ECO:0007669"/>
    <property type="project" value="UniProtKB-EC"/>
</dbReference>
<dbReference type="PANTHER" id="PTHR46323:SF2">
    <property type="entry name" value="BETA-GALACTOSIDASE"/>
    <property type="match status" value="1"/>
</dbReference>
<dbReference type="OrthoDB" id="9762066at2"/>
<keyword evidence="6 8" id="KW-0326">Glycosidase</keyword>
<gene>
    <name evidence="10" type="ORF">SAMN02745207_03381</name>
</gene>
<feature type="domain" description="Beta galactosidase small chain/" evidence="9">
    <location>
        <begin position="791"/>
        <end position="1090"/>
    </location>
</feature>
<comment type="similarity">
    <text evidence="2 8">Belongs to the glycosyl hydrolase 2 family.</text>
</comment>
<evidence type="ECO:0000313" key="11">
    <source>
        <dbReference type="Proteomes" id="UP000184447"/>
    </source>
</evidence>
<dbReference type="RefSeq" id="WP_073339807.1">
    <property type="nucleotide sequence ID" value="NZ_FQXM01000024.1"/>
</dbReference>
<dbReference type="SMART" id="SM01038">
    <property type="entry name" value="Bgal_small_N"/>
    <property type="match status" value="1"/>
</dbReference>
<dbReference type="InterPro" id="IPR023232">
    <property type="entry name" value="Glyco_hydro_2_AS"/>
</dbReference>
<dbReference type="GO" id="GO:0005990">
    <property type="term" value="P:lactose catabolic process"/>
    <property type="evidence" value="ECO:0007669"/>
    <property type="project" value="TreeGrafter"/>
</dbReference>
<dbReference type="STRING" id="1121316.SAMN02745207_03381"/>
<evidence type="ECO:0000313" key="10">
    <source>
        <dbReference type="EMBL" id="SHH95298.1"/>
    </source>
</evidence>
<dbReference type="InterPro" id="IPR013783">
    <property type="entry name" value="Ig-like_fold"/>
</dbReference>
<dbReference type="SUPFAM" id="SSF49785">
    <property type="entry name" value="Galactose-binding domain-like"/>
    <property type="match status" value="1"/>
</dbReference>
<evidence type="ECO:0000256" key="4">
    <source>
        <dbReference type="ARBA" id="ARBA00013303"/>
    </source>
</evidence>
<evidence type="ECO:0000259" key="9">
    <source>
        <dbReference type="SMART" id="SM01038"/>
    </source>
</evidence>
<sequence length="1095" mass="129008">MKKDWNNPEIIGINKAKPRMEAQGYDSINSYLKKKNDRKFLNGVWKFNYCNNYKERPEDFYKKNLVVKGWDDINVPSVWETQGYSKPYYLAFDYPPVLDKRKKHIPNLFEDKIPVGIYRRTFDINKNWLNDYVYIHFGAVKSAFYLYINGEKVGYSQGSMTPAEFLINDYVVEGENQVTVEVYKYSDGTYLEDQDMWFLGGIYRDVYLYHESKERIWDIYLYNTFDDEYKNATLYAEILVQNKGPVPAKCIISRKIEIYISTNKNELGYKLMEDKFSYLQSKLINNEEIGEKQLVKLRGQVLNPLKWNHETPNLYYITVVLKDENEKILQVKGSRFGFRVVEIKKCKFLINGEPIIFKGVNRHEFSPDTGWYVDKKLREKDINIMKQHNINAVRTAHYPNDPHLYELCDEYGLYVIDEADVETHGVRRKNIPGDNPIWTKAVVDRMNRMVFRDRNYPCIIMWSLGNEAGYGENFHIMKQEAMKVDATRPFHYEGDMDLKVSDVLSLMYPSPEKETRFGELEDIKISLFQNILNQLAADQKGFTKDQYKDKPIMNCEFAHAMENSLGNFKEHMDVFEKYDNWCGGFIWDFVDQSIRKKQQNGKDVWTYGGDYEEEKHSGQYCANGIVSADRELHPSIYEVKKVYQDFSIYKSEEKYILKNKRFFTDLNLYKLHYYYLEDGKEILRKEILLPSIQPSKLFQLNIDSIEMKKDKTYHIIFSMTLKEKTLYEEKGYEVGFEQFVLQEKFVNSKNYGGQDLVFNSGNQRGQDLTINKKQQNQRGQVIVIEDAKEYSINSNNTEYTINKENGLIDEIKINGNIVVNNPIKMNFWRPITDNDIGFGNFNPIIRKMYEEGPFKKLTYNPPKVHKILIDEKVDKLDKLDKMDNKKHIFKNISENISGDRSFRIKVIYKHKLFKTLALIYTIDSSGKINITTMAEPKKEMIRLGFTAQLDEKYNKVEWFGRGEHETYCDRKLGGKYGIYSKSVEEMHHEYMRPQENGLRTDIYNLSISNNRYKLNVKAVDKKISFSTWPYRMKSIDDATHSYMLGTEDVVTLNIDGFHRGVGGDEPGQLCLLDKYKLHKNKFYTYSIELSISENK</sequence>
<keyword evidence="11" id="KW-1185">Reference proteome</keyword>
<dbReference type="InterPro" id="IPR023230">
    <property type="entry name" value="Glyco_hydro_2_CS"/>
</dbReference>
<dbReference type="Pfam" id="PF16353">
    <property type="entry name" value="LacZ_4"/>
    <property type="match status" value="1"/>
</dbReference>
<dbReference type="SUPFAM" id="SSF51445">
    <property type="entry name" value="(Trans)glycosidases"/>
    <property type="match status" value="1"/>
</dbReference>
<dbReference type="Pfam" id="PF02929">
    <property type="entry name" value="Bgal_small_N"/>
    <property type="match status" value="1"/>
</dbReference>